<evidence type="ECO:0000256" key="4">
    <source>
        <dbReference type="ARBA" id="ARBA00022475"/>
    </source>
</evidence>
<dbReference type="GO" id="GO:0016887">
    <property type="term" value="F:ATP hydrolysis activity"/>
    <property type="evidence" value="ECO:0007669"/>
    <property type="project" value="InterPro"/>
</dbReference>
<dbReference type="GO" id="GO:0005524">
    <property type="term" value="F:ATP binding"/>
    <property type="evidence" value="ECO:0007669"/>
    <property type="project" value="UniProtKB-KW"/>
</dbReference>
<dbReference type="Pfam" id="PF08352">
    <property type="entry name" value="oligo_HPY"/>
    <property type="match status" value="1"/>
</dbReference>
<comment type="caution">
    <text evidence="9">The sequence shown here is derived from an EMBL/GenBank/DDBJ whole genome shotgun (WGS) entry which is preliminary data.</text>
</comment>
<evidence type="ECO:0000256" key="2">
    <source>
        <dbReference type="ARBA" id="ARBA00005417"/>
    </source>
</evidence>
<dbReference type="InterPro" id="IPR013563">
    <property type="entry name" value="Oligopep_ABC_C"/>
</dbReference>
<name>A0A847S7E5_9NEIS</name>
<dbReference type="Proteomes" id="UP000587991">
    <property type="component" value="Unassembled WGS sequence"/>
</dbReference>
<dbReference type="InterPro" id="IPR003439">
    <property type="entry name" value="ABC_transporter-like_ATP-bd"/>
</dbReference>
<comment type="similarity">
    <text evidence="2">Belongs to the ABC transporter superfamily.</text>
</comment>
<keyword evidence="5" id="KW-0547">Nucleotide-binding</keyword>
<dbReference type="InterPro" id="IPR003593">
    <property type="entry name" value="AAA+_ATPase"/>
</dbReference>
<dbReference type="AlphaFoldDB" id="A0A847S7E5"/>
<dbReference type="PROSITE" id="PS50893">
    <property type="entry name" value="ABC_TRANSPORTER_2"/>
    <property type="match status" value="1"/>
</dbReference>
<dbReference type="PROSITE" id="PS00211">
    <property type="entry name" value="ABC_TRANSPORTER_1"/>
    <property type="match status" value="1"/>
</dbReference>
<dbReference type="SUPFAM" id="SSF52540">
    <property type="entry name" value="P-loop containing nucleoside triphosphate hydrolases"/>
    <property type="match status" value="1"/>
</dbReference>
<protein>
    <submittedName>
        <fullName evidence="9">Oligopeptide ABC transporter ATP-binding protein OppD</fullName>
    </submittedName>
</protein>
<dbReference type="GO" id="GO:0005886">
    <property type="term" value="C:plasma membrane"/>
    <property type="evidence" value="ECO:0007669"/>
    <property type="project" value="UniProtKB-SubCell"/>
</dbReference>
<gene>
    <name evidence="9" type="primary">oppD</name>
    <name evidence="9" type="ORF">HF682_06280</name>
</gene>
<dbReference type="PANTHER" id="PTHR43297:SF7">
    <property type="entry name" value="D,D-DIPEPTIDE TRANSPORT ATP-BINDING PROTEIN DDPD-RELATED"/>
    <property type="match status" value="1"/>
</dbReference>
<dbReference type="FunFam" id="3.40.50.300:FF:000016">
    <property type="entry name" value="Oligopeptide ABC transporter ATP-binding component"/>
    <property type="match status" value="1"/>
</dbReference>
<dbReference type="CDD" id="cd03257">
    <property type="entry name" value="ABC_NikE_OppD_transporters"/>
    <property type="match status" value="1"/>
</dbReference>
<keyword evidence="3" id="KW-0813">Transport</keyword>
<evidence type="ECO:0000256" key="5">
    <source>
        <dbReference type="ARBA" id="ARBA00022741"/>
    </source>
</evidence>
<dbReference type="GO" id="GO:0015833">
    <property type="term" value="P:peptide transport"/>
    <property type="evidence" value="ECO:0007669"/>
    <property type="project" value="InterPro"/>
</dbReference>
<dbReference type="PANTHER" id="PTHR43297">
    <property type="entry name" value="OLIGOPEPTIDE TRANSPORT ATP-BINDING PROTEIN APPD"/>
    <property type="match status" value="1"/>
</dbReference>
<dbReference type="Gene3D" id="3.40.50.300">
    <property type="entry name" value="P-loop containing nucleotide triphosphate hydrolases"/>
    <property type="match status" value="1"/>
</dbReference>
<proteinExistence type="inferred from homology"/>
<reference evidence="9 10" key="1">
    <citation type="submission" date="2020-04" db="EMBL/GenBank/DDBJ databases">
        <title>Draft genome of Leeia sp. IMCC25680.</title>
        <authorList>
            <person name="Song J."/>
            <person name="Cho J.-C."/>
        </authorList>
    </citation>
    <scope>NUCLEOTIDE SEQUENCE [LARGE SCALE GENOMIC DNA]</scope>
    <source>
        <strain evidence="9 10">IMCC25680</strain>
    </source>
</reference>
<dbReference type="InterPro" id="IPR050388">
    <property type="entry name" value="ABC_Ni/Peptide_Import"/>
</dbReference>
<comment type="subcellular location">
    <subcellularLocation>
        <location evidence="1">Cell inner membrane</location>
        <topology evidence="1">Peripheral membrane protein</topology>
    </subcellularLocation>
</comment>
<keyword evidence="10" id="KW-1185">Reference proteome</keyword>
<dbReference type="GO" id="GO:0055085">
    <property type="term" value="P:transmembrane transport"/>
    <property type="evidence" value="ECO:0007669"/>
    <property type="project" value="UniProtKB-ARBA"/>
</dbReference>
<keyword evidence="7" id="KW-0472">Membrane</keyword>
<evidence type="ECO:0000313" key="10">
    <source>
        <dbReference type="Proteomes" id="UP000587991"/>
    </source>
</evidence>
<evidence type="ECO:0000259" key="8">
    <source>
        <dbReference type="PROSITE" id="PS50893"/>
    </source>
</evidence>
<dbReference type="Pfam" id="PF00005">
    <property type="entry name" value="ABC_tran"/>
    <property type="match status" value="1"/>
</dbReference>
<evidence type="ECO:0000256" key="1">
    <source>
        <dbReference type="ARBA" id="ARBA00004417"/>
    </source>
</evidence>
<evidence type="ECO:0000256" key="6">
    <source>
        <dbReference type="ARBA" id="ARBA00022840"/>
    </source>
</evidence>
<evidence type="ECO:0000313" key="9">
    <source>
        <dbReference type="EMBL" id="NLR74765.1"/>
    </source>
</evidence>
<keyword evidence="6 9" id="KW-0067">ATP-binding</keyword>
<dbReference type="InterPro" id="IPR027417">
    <property type="entry name" value="P-loop_NTPase"/>
</dbReference>
<accession>A0A847S7E5</accession>
<dbReference type="EMBL" id="JABAIM010000001">
    <property type="protein sequence ID" value="NLR74765.1"/>
    <property type="molecule type" value="Genomic_DNA"/>
</dbReference>
<dbReference type="InterPro" id="IPR017871">
    <property type="entry name" value="ABC_transporter-like_CS"/>
</dbReference>
<evidence type="ECO:0000256" key="3">
    <source>
        <dbReference type="ARBA" id="ARBA00022448"/>
    </source>
</evidence>
<dbReference type="SMART" id="SM00382">
    <property type="entry name" value="AAA"/>
    <property type="match status" value="1"/>
</dbReference>
<dbReference type="NCBIfam" id="TIGR01727">
    <property type="entry name" value="oligo_HPY"/>
    <property type="match status" value="1"/>
</dbReference>
<evidence type="ECO:0000256" key="7">
    <source>
        <dbReference type="ARBA" id="ARBA00023136"/>
    </source>
</evidence>
<sequence length="351" mass="38638">MTACATRWTRKTAEETIMSLLQVKNLGVQFKTNDGLVYAVNGVNFELDRGQTLGIVGESGSGKSQTVLATMGLLAKNGRTTGQALYEGQDLLAMSPKQLNRIRGDRISMIFQDPMTALNPYLTVERQMTEVLELHKGMSRKDARKRSVELLDAVKIPEAARRVTMYPHEFSGGMRQRVMIAMALLCEPELLIADEPTTALDVTVQAQILTLLKELQRDFGTAIIMITHDLGVVAGLCDDVMVMYGGRVMEHGNAQQIFYHPTHPYTVGLLGALPRLDHEGDELVSIPGNPPNMANLPKGCPFSERCTLASEQCASVLPALQPSVRDATQLRACHRPETEIKVMQQKEVVHG</sequence>
<feature type="domain" description="ABC transporter" evidence="8">
    <location>
        <begin position="21"/>
        <end position="270"/>
    </location>
</feature>
<organism evidence="9 10">
    <name type="scientific">Leeia aquatica</name>
    <dbReference type="NCBI Taxonomy" id="2725557"/>
    <lineage>
        <taxon>Bacteria</taxon>
        <taxon>Pseudomonadati</taxon>
        <taxon>Pseudomonadota</taxon>
        <taxon>Betaproteobacteria</taxon>
        <taxon>Neisseriales</taxon>
        <taxon>Leeiaceae</taxon>
        <taxon>Leeia</taxon>
    </lineage>
</organism>
<keyword evidence="4" id="KW-1003">Cell membrane</keyword>